<evidence type="ECO:0000259" key="2">
    <source>
        <dbReference type="Pfam" id="PF04773"/>
    </source>
</evidence>
<keyword evidence="1" id="KW-0812">Transmembrane</keyword>
<dbReference type="InterPro" id="IPR032508">
    <property type="entry name" value="FecR_C"/>
</dbReference>
<keyword evidence="5" id="KW-1185">Reference proteome</keyword>
<keyword evidence="1" id="KW-1133">Transmembrane helix</keyword>
<feature type="transmembrane region" description="Helical" evidence="1">
    <location>
        <begin position="87"/>
        <end position="109"/>
    </location>
</feature>
<feature type="domain" description="FecR protein" evidence="2">
    <location>
        <begin position="183"/>
        <end position="275"/>
    </location>
</feature>
<evidence type="ECO:0000313" key="4">
    <source>
        <dbReference type="EMBL" id="MDC7138806.1"/>
    </source>
</evidence>
<dbReference type="Pfam" id="PF04773">
    <property type="entry name" value="FecR"/>
    <property type="match status" value="1"/>
</dbReference>
<dbReference type="InterPro" id="IPR012373">
    <property type="entry name" value="Ferrdict_sens_TM"/>
</dbReference>
<dbReference type="Pfam" id="PF16344">
    <property type="entry name" value="FecR_C"/>
    <property type="match status" value="1"/>
</dbReference>
<proteinExistence type="predicted"/>
<dbReference type="InterPro" id="IPR006860">
    <property type="entry name" value="FecR"/>
</dbReference>
<reference evidence="4 5" key="1">
    <citation type="submission" date="2023-01" db="EMBL/GenBank/DDBJ databases">
        <title>Exploring GABA producing Bacteroides strains toward improving mental health.</title>
        <authorList>
            <person name="Yousuf B."/>
            <person name="Bouhlel N.E."/>
            <person name="Mottawea W."/>
            <person name="Hammami R."/>
        </authorList>
    </citation>
    <scope>NUCLEOTIDE SEQUENCE [LARGE SCALE GENOMIC DNA]</scope>
    <source>
        <strain evidence="4 5">UO.H1054</strain>
    </source>
</reference>
<evidence type="ECO:0000256" key="1">
    <source>
        <dbReference type="SAM" id="Phobius"/>
    </source>
</evidence>
<dbReference type="Gene3D" id="2.60.120.1440">
    <property type="match status" value="1"/>
</dbReference>
<gene>
    <name evidence="4" type="ORF">PQG98_21055</name>
</gene>
<organism evidence="4 5">
    <name type="scientific">Bacteroides zhangwenhongii</name>
    <dbReference type="NCBI Taxonomy" id="2650157"/>
    <lineage>
        <taxon>Bacteria</taxon>
        <taxon>Pseudomonadati</taxon>
        <taxon>Bacteroidota</taxon>
        <taxon>Bacteroidia</taxon>
        <taxon>Bacteroidales</taxon>
        <taxon>Bacteroidaceae</taxon>
        <taxon>Bacteroides</taxon>
    </lineage>
</organism>
<dbReference type="EMBL" id="JAQPYS010000120">
    <property type="protein sequence ID" value="MDC7138806.1"/>
    <property type="molecule type" value="Genomic_DNA"/>
</dbReference>
<name>A0ABT5HDZ3_9BACE</name>
<dbReference type="Gene3D" id="3.55.50.30">
    <property type="match status" value="1"/>
</dbReference>
<sequence length="389" mass="44229">MDTKDINISKSEEEALKIMEDISSVTSGQIQSLKEDEECMQICSDMAELAIEMRKAKNTLAIDTQKELADFHRKHSEDNKHRKNTSLFWISFAGVAATVIVVLVLRGMLFSSEPEYIQVFQAKASAQEVTLQVDDEKEAKPLEEIVQTFPSTIAQVSSKGVDYRPVQTENKEMRKAKVQIHRLSIPRGQTFTVVLPDGTEVLMNSDSRLCYPTVFKGKERVVMLEGEAYFKVVKDTGHPFIVKSGNTQVRVLGTEFNVRSYSPAEICVTLIKGKVAVSDTCGVHAVEMKPGQSAHLSSDGAYVVNEVDIESFLYWKEGFFYFDNVALVDMMKEIGRWYNIDIEFRNSKIMDYRMHFFANRHQDIYHLIELLNRMESFTASLETGKLIIE</sequence>
<dbReference type="RefSeq" id="WP_272721448.1">
    <property type="nucleotide sequence ID" value="NZ_JAQPYS010000120.1"/>
</dbReference>
<protein>
    <submittedName>
        <fullName evidence="4">FecR domain-containing protein</fullName>
    </submittedName>
</protein>
<keyword evidence="1" id="KW-0472">Membrane</keyword>
<accession>A0ABT5HDZ3</accession>
<feature type="domain" description="Protein FecR C-terminal" evidence="3">
    <location>
        <begin position="320"/>
        <end position="387"/>
    </location>
</feature>
<dbReference type="Proteomes" id="UP001215398">
    <property type="component" value="Unassembled WGS sequence"/>
</dbReference>
<dbReference type="PANTHER" id="PTHR30273">
    <property type="entry name" value="PERIPLASMIC SIGNAL SENSOR AND SIGMA FACTOR ACTIVATOR FECR-RELATED"/>
    <property type="match status" value="1"/>
</dbReference>
<evidence type="ECO:0000313" key="5">
    <source>
        <dbReference type="Proteomes" id="UP001215398"/>
    </source>
</evidence>
<dbReference type="PANTHER" id="PTHR30273:SF2">
    <property type="entry name" value="PROTEIN FECR"/>
    <property type="match status" value="1"/>
</dbReference>
<comment type="caution">
    <text evidence="4">The sequence shown here is derived from an EMBL/GenBank/DDBJ whole genome shotgun (WGS) entry which is preliminary data.</text>
</comment>
<evidence type="ECO:0000259" key="3">
    <source>
        <dbReference type="Pfam" id="PF16344"/>
    </source>
</evidence>